<keyword evidence="1" id="KW-1134">Transmembrane beta strand</keyword>
<accession>A0A0Q1BF42</accession>
<name>A0A0Q1BF42_9FLAO</name>
<keyword evidence="1" id="KW-0813">Transport</keyword>
<proteinExistence type="inferred from homology"/>
<dbReference type="InterPro" id="IPR039426">
    <property type="entry name" value="TonB-dep_rcpt-like"/>
</dbReference>
<dbReference type="GO" id="GO:0009279">
    <property type="term" value="C:cell outer membrane"/>
    <property type="evidence" value="ECO:0007669"/>
    <property type="project" value="UniProtKB-SubCell"/>
</dbReference>
<evidence type="ECO:0000313" key="4">
    <source>
        <dbReference type="Proteomes" id="UP000050827"/>
    </source>
</evidence>
<dbReference type="Gene3D" id="2.170.130.10">
    <property type="entry name" value="TonB-dependent receptor, plug domain"/>
    <property type="match status" value="1"/>
</dbReference>
<reference evidence="3 4" key="1">
    <citation type="submission" date="2015-04" db="EMBL/GenBank/DDBJ databases">
        <title>Complete genome of flavobacterium.</title>
        <authorList>
            <person name="Kwon Y.M."/>
            <person name="Kim S.-J."/>
        </authorList>
    </citation>
    <scope>NUCLEOTIDE SEQUENCE [LARGE SCALE GENOMIC DNA]</scope>
    <source>
        <strain evidence="3 4">DK169</strain>
    </source>
</reference>
<dbReference type="SUPFAM" id="SSF56935">
    <property type="entry name" value="Porins"/>
    <property type="match status" value="1"/>
</dbReference>
<protein>
    <recommendedName>
        <fullName evidence="2">TonB-dependent receptor plug domain-containing protein</fullName>
    </recommendedName>
</protein>
<dbReference type="Pfam" id="PF07715">
    <property type="entry name" value="Plug"/>
    <property type="match status" value="1"/>
</dbReference>
<dbReference type="AlphaFoldDB" id="A0A0Q1BF42"/>
<dbReference type="InterPro" id="IPR008969">
    <property type="entry name" value="CarboxyPept-like_regulatory"/>
</dbReference>
<keyword evidence="1" id="KW-0472">Membrane</keyword>
<evidence type="ECO:0000259" key="2">
    <source>
        <dbReference type="Pfam" id="PF07715"/>
    </source>
</evidence>
<dbReference type="PROSITE" id="PS52016">
    <property type="entry name" value="TONB_DEPENDENT_REC_3"/>
    <property type="match status" value="1"/>
</dbReference>
<comment type="caution">
    <text evidence="3">The sequence shown here is derived from an EMBL/GenBank/DDBJ whole genome shotgun (WGS) entry which is preliminary data.</text>
</comment>
<comment type="subcellular location">
    <subcellularLocation>
        <location evidence="1">Cell outer membrane</location>
        <topology evidence="1">Multi-pass membrane protein</topology>
    </subcellularLocation>
</comment>
<comment type="similarity">
    <text evidence="1">Belongs to the TonB-dependent receptor family.</text>
</comment>
<evidence type="ECO:0000313" key="3">
    <source>
        <dbReference type="EMBL" id="KQC28813.1"/>
    </source>
</evidence>
<evidence type="ECO:0000256" key="1">
    <source>
        <dbReference type="PROSITE-ProRule" id="PRU01360"/>
    </source>
</evidence>
<dbReference type="EMBL" id="LCTZ01000002">
    <property type="protein sequence ID" value="KQC28813.1"/>
    <property type="molecule type" value="Genomic_DNA"/>
</dbReference>
<dbReference type="SUPFAM" id="SSF49464">
    <property type="entry name" value="Carboxypeptidase regulatory domain-like"/>
    <property type="match status" value="1"/>
</dbReference>
<gene>
    <name evidence="3" type="ORF">AAY42_02070</name>
</gene>
<keyword evidence="1" id="KW-0998">Cell outer membrane</keyword>
<dbReference type="InterPro" id="IPR012910">
    <property type="entry name" value="Plug_dom"/>
</dbReference>
<dbReference type="InterPro" id="IPR037066">
    <property type="entry name" value="Plug_dom_sf"/>
</dbReference>
<keyword evidence="1" id="KW-0812">Transmembrane</keyword>
<dbReference type="Proteomes" id="UP000050827">
    <property type="component" value="Unassembled WGS sequence"/>
</dbReference>
<dbReference type="STRING" id="346185.AAY42_02070"/>
<feature type="domain" description="TonB-dependent receptor plug" evidence="2">
    <location>
        <begin position="120"/>
        <end position="213"/>
    </location>
</feature>
<dbReference type="Gene3D" id="2.60.40.1120">
    <property type="entry name" value="Carboxypeptidase-like, regulatory domain"/>
    <property type="match status" value="1"/>
</dbReference>
<organism evidence="3 4">
    <name type="scientific">Flagellimonas eckloniae</name>
    <dbReference type="NCBI Taxonomy" id="346185"/>
    <lineage>
        <taxon>Bacteria</taxon>
        <taxon>Pseudomonadati</taxon>
        <taxon>Bacteroidota</taxon>
        <taxon>Flavobacteriia</taxon>
        <taxon>Flavobacteriales</taxon>
        <taxon>Flavobacteriaceae</taxon>
        <taxon>Flagellimonas</taxon>
    </lineage>
</organism>
<keyword evidence="4" id="KW-1185">Reference proteome</keyword>
<sequence>MLLRFLLFVGFVLFYPTISTAQERMIEGVVTTFEDIHVAKANIKVVRTKEVVLTDTIGVFKITCLPGDKIRVSAKGFNSQTFRVTENTTTAFINLKLKPNPKNQELAVAYGHVKEGKNLNAVTSVNPDDQRYADFYSVYQILNQIPNVAVSGSDVIIRGKNSINGNGAALIVVDRIIQPSHWLKNLVPQNIKNVSVLKGVAASSYGARGANGVILITTKKGTD</sequence>